<evidence type="ECO:0000256" key="1">
    <source>
        <dbReference type="SAM" id="MobiDB-lite"/>
    </source>
</evidence>
<feature type="region of interest" description="Disordered" evidence="1">
    <location>
        <begin position="32"/>
        <end position="70"/>
    </location>
</feature>
<proteinExistence type="predicted"/>
<reference evidence="2 3" key="1">
    <citation type="submission" date="2023-05" db="EMBL/GenBank/DDBJ databases">
        <title>B98-5 Cell Line De Novo Hybrid Assembly: An Optical Mapping Approach.</title>
        <authorList>
            <person name="Kananen K."/>
            <person name="Auerbach J.A."/>
            <person name="Kautto E."/>
            <person name="Blachly J.S."/>
        </authorList>
    </citation>
    <scope>NUCLEOTIDE SEQUENCE [LARGE SCALE GENOMIC DNA]</scope>
    <source>
        <strain evidence="2">B95-8</strain>
        <tissue evidence="2">Cell line</tissue>
    </source>
</reference>
<feature type="compositionally biased region" description="Basic and acidic residues" evidence="1">
    <location>
        <begin position="61"/>
        <end position="70"/>
    </location>
</feature>
<dbReference type="EMBL" id="JASSZA010000008">
    <property type="protein sequence ID" value="KAK2104187.1"/>
    <property type="molecule type" value="Genomic_DNA"/>
</dbReference>
<evidence type="ECO:0000313" key="2">
    <source>
        <dbReference type="EMBL" id="KAK2104187.1"/>
    </source>
</evidence>
<evidence type="ECO:0000313" key="3">
    <source>
        <dbReference type="Proteomes" id="UP001266305"/>
    </source>
</evidence>
<gene>
    <name evidence="2" type="ORF">P7K49_018043</name>
</gene>
<feature type="non-terminal residue" evidence="2">
    <location>
        <position position="1"/>
    </location>
</feature>
<sequence>QAGRMPWGTTSGDLSSVPVLHIFPLAQDEFHSPLPRKSASRELGNSPVSSGGTTGALNKAAELKTSRKTT</sequence>
<organism evidence="2 3">
    <name type="scientific">Saguinus oedipus</name>
    <name type="common">Cotton-top tamarin</name>
    <name type="synonym">Oedipomidas oedipus</name>
    <dbReference type="NCBI Taxonomy" id="9490"/>
    <lineage>
        <taxon>Eukaryota</taxon>
        <taxon>Metazoa</taxon>
        <taxon>Chordata</taxon>
        <taxon>Craniata</taxon>
        <taxon>Vertebrata</taxon>
        <taxon>Euteleostomi</taxon>
        <taxon>Mammalia</taxon>
        <taxon>Eutheria</taxon>
        <taxon>Euarchontoglires</taxon>
        <taxon>Primates</taxon>
        <taxon>Haplorrhini</taxon>
        <taxon>Platyrrhini</taxon>
        <taxon>Cebidae</taxon>
        <taxon>Callitrichinae</taxon>
        <taxon>Saguinus</taxon>
    </lineage>
</organism>
<accession>A0ABQ9V4N9</accession>
<keyword evidence="3" id="KW-1185">Reference proteome</keyword>
<dbReference type="Proteomes" id="UP001266305">
    <property type="component" value="Unassembled WGS sequence"/>
</dbReference>
<name>A0ABQ9V4N9_SAGOE</name>
<comment type="caution">
    <text evidence="2">The sequence shown here is derived from an EMBL/GenBank/DDBJ whole genome shotgun (WGS) entry which is preliminary data.</text>
</comment>
<protein>
    <submittedName>
        <fullName evidence="2">Uncharacterized protein</fullName>
    </submittedName>
</protein>